<reference evidence="2" key="1">
    <citation type="submission" date="2021-05" db="EMBL/GenBank/DDBJ databases">
        <authorList>
            <person name="Alioto T."/>
            <person name="Alioto T."/>
            <person name="Gomez Garrido J."/>
        </authorList>
    </citation>
    <scope>NUCLEOTIDE SEQUENCE</scope>
</reference>
<accession>A0A8D8AVJ3</accession>
<dbReference type="EMBL" id="HBUE01050832">
    <property type="protein sequence ID" value="CAG6464309.1"/>
    <property type="molecule type" value="Transcribed_RNA"/>
</dbReference>
<feature type="region of interest" description="Disordered" evidence="1">
    <location>
        <begin position="1"/>
        <end position="23"/>
    </location>
</feature>
<dbReference type="EMBL" id="HBUE01050833">
    <property type="protein sequence ID" value="CAG6464311.1"/>
    <property type="molecule type" value="Transcribed_RNA"/>
</dbReference>
<organism evidence="2">
    <name type="scientific">Culex pipiens</name>
    <name type="common">House mosquito</name>
    <dbReference type="NCBI Taxonomy" id="7175"/>
    <lineage>
        <taxon>Eukaryota</taxon>
        <taxon>Metazoa</taxon>
        <taxon>Ecdysozoa</taxon>
        <taxon>Arthropoda</taxon>
        <taxon>Hexapoda</taxon>
        <taxon>Insecta</taxon>
        <taxon>Pterygota</taxon>
        <taxon>Neoptera</taxon>
        <taxon>Endopterygota</taxon>
        <taxon>Diptera</taxon>
        <taxon>Nematocera</taxon>
        <taxon>Culicoidea</taxon>
        <taxon>Culicidae</taxon>
        <taxon>Culicinae</taxon>
        <taxon>Culicini</taxon>
        <taxon>Culex</taxon>
        <taxon>Culex</taxon>
    </lineage>
</organism>
<proteinExistence type="predicted"/>
<sequence>MFSRKVGKKATKTKQAKSLSREKRNLASVVVEVWKHDDGPGLRQRFLHRDRAARKTGLEVHQGEPDDGAVRCAGGAGDCIECVIATTSKTGKTMAVSGWMRTFRFLPIVILLKS</sequence>
<protein>
    <submittedName>
        <fullName evidence="2">(northern house mosquito) hypothetical protein</fullName>
    </submittedName>
</protein>
<name>A0A8D8AVJ3_CULPI</name>
<evidence type="ECO:0000313" key="2">
    <source>
        <dbReference type="EMBL" id="CAG6464311.1"/>
    </source>
</evidence>
<dbReference type="AlphaFoldDB" id="A0A8D8AVJ3"/>
<feature type="compositionally biased region" description="Basic residues" evidence="1">
    <location>
        <begin position="1"/>
        <end position="15"/>
    </location>
</feature>
<evidence type="ECO:0000256" key="1">
    <source>
        <dbReference type="SAM" id="MobiDB-lite"/>
    </source>
</evidence>